<evidence type="ECO:0000259" key="1">
    <source>
        <dbReference type="Pfam" id="PF01261"/>
    </source>
</evidence>
<protein>
    <recommendedName>
        <fullName evidence="1">Xylose isomerase-like TIM barrel domain-containing protein</fullName>
    </recommendedName>
</protein>
<dbReference type="Pfam" id="PF01261">
    <property type="entry name" value="AP_endonuc_2"/>
    <property type="match status" value="1"/>
</dbReference>
<sequence>MRIGVFSVLYQNLPFEEALDIIAESGATAVEIGSGGYPGSQHCPVDDLLESQNKRNEYLKAVESRGLIISALSCHYEPLHPDIKLAHESDLIFRKSVRLAEMLAVPVVNVLSSLPAGSESDTKPNWVTCPWPPHFLEILDYQWDQVGIPYWREAAKFAVAHDVKIGVEMHPGMLIYNVETLLRMREAAGPALGCNFDPSHLFWNGVDPVLAIRNLGDAIVHVHGKDSYVDPYNTAVNGCNDHKPYSQIPDRSWIFRSIGYGHDTKFWKDFVSALRLV</sequence>
<dbReference type="PANTHER" id="PTHR12110">
    <property type="entry name" value="HYDROXYPYRUVATE ISOMERASE"/>
    <property type="match status" value="1"/>
</dbReference>
<evidence type="ECO:0000313" key="2">
    <source>
        <dbReference type="EMBL" id="GAG77634.1"/>
    </source>
</evidence>
<dbReference type="AlphaFoldDB" id="X1A7C2"/>
<accession>X1A7C2</accession>
<dbReference type="Gene3D" id="3.20.20.150">
    <property type="entry name" value="Divalent-metal-dependent TIM barrel enzymes"/>
    <property type="match status" value="1"/>
</dbReference>
<organism evidence="2">
    <name type="scientific">marine sediment metagenome</name>
    <dbReference type="NCBI Taxonomy" id="412755"/>
    <lineage>
        <taxon>unclassified sequences</taxon>
        <taxon>metagenomes</taxon>
        <taxon>ecological metagenomes</taxon>
    </lineage>
</organism>
<dbReference type="InterPro" id="IPR050312">
    <property type="entry name" value="IolE/XylAMocC-like"/>
</dbReference>
<dbReference type="PANTHER" id="PTHR12110:SF21">
    <property type="entry name" value="XYLOSE ISOMERASE-LIKE TIM BARREL DOMAIN-CONTAINING PROTEIN"/>
    <property type="match status" value="1"/>
</dbReference>
<dbReference type="InterPro" id="IPR036237">
    <property type="entry name" value="Xyl_isomerase-like_sf"/>
</dbReference>
<dbReference type="InterPro" id="IPR013022">
    <property type="entry name" value="Xyl_isomerase-like_TIM-brl"/>
</dbReference>
<feature type="non-terminal residue" evidence="2">
    <location>
        <position position="277"/>
    </location>
</feature>
<comment type="caution">
    <text evidence="2">The sequence shown here is derived from an EMBL/GenBank/DDBJ whole genome shotgun (WGS) entry which is preliminary data.</text>
</comment>
<reference evidence="2" key="1">
    <citation type="journal article" date="2014" name="Front. Microbiol.">
        <title>High frequency of phylogenetically diverse reductive dehalogenase-homologous genes in deep subseafloor sedimentary metagenomes.</title>
        <authorList>
            <person name="Kawai M."/>
            <person name="Futagami T."/>
            <person name="Toyoda A."/>
            <person name="Takaki Y."/>
            <person name="Nishi S."/>
            <person name="Hori S."/>
            <person name="Arai W."/>
            <person name="Tsubouchi T."/>
            <person name="Morono Y."/>
            <person name="Uchiyama I."/>
            <person name="Ito T."/>
            <person name="Fujiyama A."/>
            <person name="Inagaki F."/>
            <person name="Takami H."/>
        </authorList>
    </citation>
    <scope>NUCLEOTIDE SEQUENCE</scope>
    <source>
        <strain evidence="2">Expedition CK06-06</strain>
    </source>
</reference>
<dbReference type="SUPFAM" id="SSF51658">
    <property type="entry name" value="Xylose isomerase-like"/>
    <property type="match status" value="1"/>
</dbReference>
<proteinExistence type="predicted"/>
<name>X1A7C2_9ZZZZ</name>
<feature type="domain" description="Xylose isomerase-like TIM barrel" evidence="1">
    <location>
        <begin position="20"/>
        <end position="274"/>
    </location>
</feature>
<dbReference type="EMBL" id="BART01016110">
    <property type="protein sequence ID" value="GAG77634.1"/>
    <property type="molecule type" value="Genomic_DNA"/>
</dbReference>
<gene>
    <name evidence="2" type="ORF">S01H4_31087</name>
</gene>